<feature type="active site" description="Proton acceptor" evidence="4">
    <location>
        <position position="208"/>
    </location>
</feature>
<evidence type="ECO:0000313" key="7">
    <source>
        <dbReference type="Proteomes" id="UP001324634"/>
    </source>
</evidence>
<evidence type="ECO:0000259" key="5">
    <source>
        <dbReference type="PROSITE" id="PS51635"/>
    </source>
</evidence>
<keyword evidence="1 4" id="KW-0378">Hydrolase</keyword>
<dbReference type="EMBL" id="CP139487">
    <property type="protein sequence ID" value="WPU66414.1"/>
    <property type="molecule type" value="Genomic_DNA"/>
</dbReference>
<evidence type="ECO:0000256" key="4">
    <source>
        <dbReference type="PROSITE-ProRule" id="PRU01161"/>
    </source>
</evidence>
<dbReference type="Pfam" id="PF01734">
    <property type="entry name" value="Patatin"/>
    <property type="match status" value="1"/>
</dbReference>
<evidence type="ECO:0000256" key="1">
    <source>
        <dbReference type="ARBA" id="ARBA00022801"/>
    </source>
</evidence>
<dbReference type="InterPro" id="IPR002641">
    <property type="entry name" value="PNPLA_dom"/>
</dbReference>
<dbReference type="GO" id="GO:0016787">
    <property type="term" value="F:hydrolase activity"/>
    <property type="evidence" value="ECO:0007669"/>
    <property type="project" value="UniProtKB-UniRule"/>
</dbReference>
<dbReference type="SUPFAM" id="SSF52151">
    <property type="entry name" value="FabD/lysophospholipase-like"/>
    <property type="match status" value="1"/>
</dbReference>
<dbReference type="Gene3D" id="3.40.1090.10">
    <property type="entry name" value="Cytosolic phospholipase A2 catalytic domain"/>
    <property type="match status" value="2"/>
</dbReference>
<keyword evidence="7" id="KW-1185">Reference proteome</keyword>
<proteinExistence type="predicted"/>
<evidence type="ECO:0000313" key="6">
    <source>
        <dbReference type="EMBL" id="WPU66414.1"/>
    </source>
</evidence>
<dbReference type="Proteomes" id="UP001324634">
    <property type="component" value="Chromosome"/>
</dbReference>
<dbReference type="InterPro" id="IPR050301">
    <property type="entry name" value="NTE"/>
</dbReference>
<keyword evidence="3 4" id="KW-0443">Lipid metabolism</keyword>
<feature type="active site" description="Nucleophile" evidence="4">
    <location>
        <position position="44"/>
    </location>
</feature>
<dbReference type="PROSITE" id="PS51635">
    <property type="entry name" value="PNPLA"/>
    <property type="match status" value="1"/>
</dbReference>
<dbReference type="KEGG" id="psti:SOO65_06615"/>
<protein>
    <submittedName>
        <fullName evidence="6">Patatin-like phospholipase family protein</fullName>
    </submittedName>
</protein>
<dbReference type="GO" id="GO:0016042">
    <property type="term" value="P:lipid catabolic process"/>
    <property type="evidence" value="ECO:0007669"/>
    <property type="project" value="UniProtKB-UniRule"/>
</dbReference>
<feature type="short sequence motif" description="GXSXG" evidence="4">
    <location>
        <begin position="42"/>
        <end position="46"/>
    </location>
</feature>
<feature type="domain" description="PNPLA" evidence="5">
    <location>
        <begin position="7"/>
        <end position="221"/>
    </location>
</feature>
<comment type="caution">
    <text evidence="4">Lacks conserved residue(s) required for the propagation of feature annotation.</text>
</comment>
<dbReference type="RefSeq" id="WP_321398598.1">
    <property type="nucleotide sequence ID" value="NZ_CP139487.1"/>
</dbReference>
<evidence type="ECO:0000256" key="2">
    <source>
        <dbReference type="ARBA" id="ARBA00022963"/>
    </source>
</evidence>
<evidence type="ECO:0000256" key="3">
    <source>
        <dbReference type="ARBA" id="ARBA00023098"/>
    </source>
</evidence>
<keyword evidence="2 4" id="KW-0442">Lipid degradation</keyword>
<sequence length="375" mass="41569">MNKKLGLVMTGGGARAAYQVGVVRAIYELTNRKHNLFEVITGNSAGAINSTYLAANAENWDVATHNLTALWGRVKPENVFDLRTRTISELGLKWMSGTLLGGLTPKGSTANHLLDTAPLRKLAQREINFEDIIKNLKQGHLYGVSLSTTNYNSGSNVVFYQGHEKINDWSRSDRFSLRCDIKIDHLMASAAIPFFFPPVQIGQSFFGDGCIRQTTPLSPAIHLGADKIIGIGVRYPRPHEQVKHMALSPFQNPTIGQIAGVMLNAIFMDALEADVERMRRINELIAEGAHKELKSIPILMIKPSRDLGKMSADHVKELPQMLRYLLKGIGVAGNEGTDLLSYLAFDSSYTKPLVELGYDDTMKMKNEIVRFIDDV</sequence>
<gene>
    <name evidence="6" type="ORF">SOO65_06615</name>
</gene>
<name>A0AAX4HU07_9BACT</name>
<accession>A0AAX4HU07</accession>
<reference evidence="6 7" key="1">
    <citation type="submission" date="2023-11" db="EMBL/GenBank/DDBJ databases">
        <title>Peredibacter starrii A3.12.</title>
        <authorList>
            <person name="Mitchell R.J."/>
        </authorList>
    </citation>
    <scope>NUCLEOTIDE SEQUENCE [LARGE SCALE GENOMIC DNA]</scope>
    <source>
        <strain evidence="6 7">A3.12</strain>
    </source>
</reference>
<organism evidence="6 7">
    <name type="scientific">Peredibacter starrii</name>
    <dbReference type="NCBI Taxonomy" id="28202"/>
    <lineage>
        <taxon>Bacteria</taxon>
        <taxon>Pseudomonadati</taxon>
        <taxon>Bdellovibrionota</taxon>
        <taxon>Bacteriovoracia</taxon>
        <taxon>Bacteriovoracales</taxon>
        <taxon>Bacteriovoracaceae</taxon>
        <taxon>Peredibacter</taxon>
    </lineage>
</organism>
<dbReference type="PANTHER" id="PTHR14226:SF57">
    <property type="entry name" value="BLR7027 PROTEIN"/>
    <property type="match status" value="1"/>
</dbReference>
<dbReference type="InterPro" id="IPR016035">
    <property type="entry name" value="Acyl_Trfase/lysoPLipase"/>
</dbReference>
<dbReference type="PANTHER" id="PTHR14226">
    <property type="entry name" value="NEUROPATHY TARGET ESTERASE/SWISS CHEESE D.MELANOGASTER"/>
    <property type="match status" value="1"/>
</dbReference>
<dbReference type="AlphaFoldDB" id="A0AAX4HU07"/>